<feature type="chain" id="PRO_5043943609" description="DOMON domain-containing protein" evidence="1">
    <location>
        <begin position="22"/>
        <end position="178"/>
    </location>
</feature>
<evidence type="ECO:0008006" key="4">
    <source>
        <dbReference type="Google" id="ProtNLM"/>
    </source>
</evidence>
<protein>
    <recommendedName>
        <fullName evidence="4">DOMON domain-containing protein</fullName>
    </recommendedName>
</protein>
<name>A0AAV4FS91_9GAST</name>
<evidence type="ECO:0000256" key="1">
    <source>
        <dbReference type="SAM" id="SignalP"/>
    </source>
</evidence>
<proteinExistence type="predicted"/>
<sequence>MKVPVSVVAVCVLLGLQAVLGQVCQPAQSESVYYLTNSMEDLYVATDYDRGLTLVVYGDNADGDHWFLVDTESRNTYYNTPEDGCVYARFSPKQNKRSGDVDFYYMQRPGFNWLVGMKPVPDTRYFYKHFSRINSYGVYQVPDESSYGVVYSYSVGLSDPTVLDKDLSACVEGPHNQF</sequence>
<comment type="caution">
    <text evidence="2">The sequence shown here is derived from an EMBL/GenBank/DDBJ whole genome shotgun (WGS) entry which is preliminary data.</text>
</comment>
<organism evidence="2 3">
    <name type="scientific">Elysia marginata</name>
    <dbReference type="NCBI Taxonomy" id="1093978"/>
    <lineage>
        <taxon>Eukaryota</taxon>
        <taxon>Metazoa</taxon>
        <taxon>Spiralia</taxon>
        <taxon>Lophotrochozoa</taxon>
        <taxon>Mollusca</taxon>
        <taxon>Gastropoda</taxon>
        <taxon>Heterobranchia</taxon>
        <taxon>Euthyneura</taxon>
        <taxon>Panpulmonata</taxon>
        <taxon>Sacoglossa</taxon>
        <taxon>Placobranchoidea</taxon>
        <taxon>Plakobranchidae</taxon>
        <taxon>Elysia</taxon>
    </lineage>
</organism>
<dbReference type="Proteomes" id="UP000762676">
    <property type="component" value="Unassembled WGS sequence"/>
</dbReference>
<keyword evidence="3" id="KW-1185">Reference proteome</keyword>
<reference evidence="2 3" key="1">
    <citation type="journal article" date="2021" name="Elife">
        <title>Chloroplast acquisition without the gene transfer in kleptoplastic sea slugs, Plakobranchus ocellatus.</title>
        <authorList>
            <person name="Maeda T."/>
            <person name="Takahashi S."/>
            <person name="Yoshida T."/>
            <person name="Shimamura S."/>
            <person name="Takaki Y."/>
            <person name="Nagai Y."/>
            <person name="Toyoda A."/>
            <person name="Suzuki Y."/>
            <person name="Arimoto A."/>
            <person name="Ishii H."/>
            <person name="Satoh N."/>
            <person name="Nishiyama T."/>
            <person name="Hasebe M."/>
            <person name="Maruyama T."/>
            <person name="Minagawa J."/>
            <person name="Obokata J."/>
            <person name="Shigenobu S."/>
        </authorList>
    </citation>
    <scope>NUCLEOTIDE SEQUENCE [LARGE SCALE GENOMIC DNA]</scope>
</reference>
<accession>A0AAV4FS91</accession>
<gene>
    <name evidence="2" type="ORF">ElyMa_000476100</name>
</gene>
<keyword evidence="1" id="KW-0732">Signal</keyword>
<evidence type="ECO:0000313" key="3">
    <source>
        <dbReference type="Proteomes" id="UP000762676"/>
    </source>
</evidence>
<evidence type="ECO:0000313" key="2">
    <source>
        <dbReference type="EMBL" id="GFR76213.1"/>
    </source>
</evidence>
<feature type="signal peptide" evidence="1">
    <location>
        <begin position="1"/>
        <end position="21"/>
    </location>
</feature>
<dbReference type="EMBL" id="BMAT01000927">
    <property type="protein sequence ID" value="GFR76213.1"/>
    <property type="molecule type" value="Genomic_DNA"/>
</dbReference>
<dbReference type="AlphaFoldDB" id="A0AAV4FS91"/>